<dbReference type="Gene3D" id="3.40.630.10">
    <property type="entry name" value="Zn peptidases"/>
    <property type="match status" value="1"/>
</dbReference>
<dbReference type="GO" id="GO:0016787">
    <property type="term" value="F:hydrolase activity"/>
    <property type="evidence" value="ECO:0007669"/>
    <property type="project" value="UniProtKB-KW"/>
</dbReference>
<evidence type="ECO:0000259" key="3">
    <source>
        <dbReference type="Pfam" id="PF07687"/>
    </source>
</evidence>
<organism evidence="4 5">
    <name type="scientific">Geotalea uraniireducens</name>
    <dbReference type="NCBI Taxonomy" id="351604"/>
    <lineage>
        <taxon>Bacteria</taxon>
        <taxon>Pseudomonadati</taxon>
        <taxon>Thermodesulfobacteriota</taxon>
        <taxon>Desulfuromonadia</taxon>
        <taxon>Geobacterales</taxon>
        <taxon>Geobacteraceae</taxon>
        <taxon>Geotalea</taxon>
    </lineage>
</organism>
<dbReference type="InterPro" id="IPR017144">
    <property type="entry name" value="Xaa-Arg_dipeptidase"/>
</dbReference>
<dbReference type="InterPro" id="IPR036264">
    <property type="entry name" value="Bact_exopeptidase_dim_dom"/>
</dbReference>
<sequence>MAMVELEEKKRAIVSFVQGRGEDFSAVAEELYRHPEPGLYEVASSALLAAFLEREGFAVERGCAGLATAFRACWGSDGPVIALIAEMDALPQLGHACGHNIIAAAALGAATALRHLLPEDAGRIVVLGTPAEELGIGKVEMIRQGFFDDVEFAMMVHPSSKRQVIKGFLGLARIRFTFIGKAAHAGAYPEEGVNALDGVIQTFTGINALRQQLRQDVRVHGIITEGGSAPNIIPGRAACYFYVRAADLDMLEKVKARVVACAEGAATASGCRLEVEVDPRQLAPMKINRAFSALYSAQLSLLGLPEVLAPADQNKGSSDIGNVSQLVPTIHPHVPIGEGVRIHSEEFARATISPEGKAAVVEGATALALTALELIAVPEQREAVRLDFRS</sequence>
<dbReference type="PANTHER" id="PTHR30575:SF0">
    <property type="entry name" value="XAA-ARG DIPEPTIDASE"/>
    <property type="match status" value="1"/>
</dbReference>
<comment type="similarity">
    <text evidence="2">Belongs to the peptidase M20A family.</text>
</comment>
<protein>
    <recommendedName>
        <fullName evidence="2">Peptidase M20 domain-containing protein 2</fullName>
    </recommendedName>
</protein>
<dbReference type="Proteomes" id="UP001317705">
    <property type="component" value="Chromosome"/>
</dbReference>
<dbReference type="InterPro" id="IPR011650">
    <property type="entry name" value="Peptidase_M20_dimer"/>
</dbReference>
<dbReference type="CDD" id="cd03887">
    <property type="entry name" value="M20_Acy1L2"/>
    <property type="match status" value="1"/>
</dbReference>
<evidence type="ECO:0000256" key="1">
    <source>
        <dbReference type="ARBA" id="ARBA00022801"/>
    </source>
</evidence>
<dbReference type="PANTHER" id="PTHR30575">
    <property type="entry name" value="PEPTIDASE M20"/>
    <property type="match status" value="1"/>
</dbReference>
<dbReference type="InterPro" id="IPR017439">
    <property type="entry name" value="Amidohydrolase"/>
</dbReference>
<dbReference type="SUPFAM" id="SSF55031">
    <property type="entry name" value="Bacterial exopeptidase dimerisation domain"/>
    <property type="match status" value="1"/>
</dbReference>
<gene>
    <name evidence="4" type="ORF">GURASL_01840</name>
</gene>
<dbReference type="SUPFAM" id="SSF53187">
    <property type="entry name" value="Zn-dependent exopeptidases"/>
    <property type="match status" value="1"/>
</dbReference>
<dbReference type="Pfam" id="PF07687">
    <property type="entry name" value="M20_dimer"/>
    <property type="match status" value="1"/>
</dbReference>
<reference evidence="4 5" key="1">
    <citation type="submission" date="2022-12" db="EMBL/GenBank/DDBJ databases">
        <title>Polyphasic characterization of Geotalea uranireducens NIT-SL11 newly isolated from a complex of sewage sludge and microbially reduced graphene oxide.</title>
        <authorList>
            <person name="Xie L."/>
            <person name="Yoshida N."/>
            <person name="Meng L."/>
        </authorList>
    </citation>
    <scope>NUCLEOTIDE SEQUENCE [LARGE SCALE GENOMIC DNA]</scope>
    <source>
        <strain evidence="4 5">NIT-SL11</strain>
    </source>
</reference>
<keyword evidence="1 4" id="KW-0378">Hydrolase</keyword>
<evidence type="ECO:0000313" key="5">
    <source>
        <dbReference type="Proteomes" id="UP001317705"/>
    </source>
</evidence>
<name>A0ABM8EFT2_9BACT</name>
<keyword evidence="5" id="KW-1185">Reference proteome</keyword>
<evidence type="ECO:0000313" key="4">
    <source>
        <dbReference type="EMBL" id="BDV41261.1"/>
    </source>
</evidence>
<dbReference type="Pfam" id="PF01546">
    <property type="entry name" value="Peptidase_M20"/>
    <property type="match status" value="1"/>
</dbReference>
<accession>A0ABM8EFT2</accession>
<proteinExistence type="inferred from homology"/>
<feature type="domain" description="Peptidase M20 dimerisation" evidence="3">
    <location>
        <begin position="170"/>
        <end position="263"/>
    </location>
</feature>
<dbReference type="EMBL" id="AP027151">
    <property type="protein sequence ID" value="BDV41261.1"/>
    <property type="molecule type" value="Genomic_DNA"/>
</dbReference>
<dbReference type="InterPro" id="IPR052030">
    <property type="entry name" value="Peptidase_M20/M20A_hydrolases"/>
</dbReference>
<dbReference type="PIRSF" id="PIRSF037226">
    <property type="entry name" value="Amidohydrolase_ACY1L2_prd"/>
    <property type="match status" value="1"/>
</dbReference>
<evidence type="ECO:0000256" key="2">
    <source>
        <dbReference type="PIRNR" id="PIRNR037226"/>
    </source>
</evidence>
<dbReference type="NCBIfam" id="TIGR01891">
    <property type="entry name" value="amidohydrolases"/>
    <property type="match status" value="1"/>
</dbReference>
<dbReference type="InterPro" id="IPR002933">
    <property type="entry name" value="Peptidase_M20"/>
</dbReference>
<dbReference type="Gene3D" id="3.30.70.360">
    <property type="match status" value="1"/>
</dbReference>